<proteinExistence type="predicted"/>
<keyword evidence="3" id="KW-0472">Membrane</keyword>
<evidence type="ECO:0000313" key="5">
    <source>
        <dbReference type="Proteomes" id="UP000267841"/>
    </source>
</evidence>
<feature type="region of interest" description="Disordered" evidence="2">
    <location>
        <begin position="146"/>
        <end position="172"/>
    </location>
</feature>
<feature type="coiled-coil region" evidence="1">
    <location>
        <begin position="43"/>
        <end position="96"/>
    </location>
</feature>
<evidence type="ECO:0000256" key="2">
    <source>
        <dbReference type="SAM" id="MobiDB-lite"/>
    </source>
</evidence>
<dbReference type="Pfam" id="PF04350">
    <property type="entry name" value="PilO"/>
    <property type="match status" value="1"/>
</dbReference>
<evidence type="ECO:0000256" key="3">
    <source>
        <dbReference type="SAM" id="Phobius"/>
    </source>
</evidence>
<evidence type="ECO:0000256" key="1">
    <source>
        <dbReference type="SAM" id="Coils"/>
    </source>
</evidence>
<reference evidence="4 5" key="1">
    <citation type="submission" date="2018-10" db="EMBL/GenBank/DDBJ databases">
        <title>Genomic Encyclopedia of Archaeal and Bacterial Type Strains, Phase II (KMG-II): from individual species to whole genera.</title>
        <authorList>
            <person name="Goeker M."/>
        </authorList>
    </citation>
    <scope>NUCLEOTIDE SEQUENCE [LARGE SCALE GENOMIC DNA]</scope>
    <source>
        <strain evidence="4 5">DSM 16510</strain>
    </source>
</reference>
<keyword evidence="5" id="KW-1185">Reference proteome</keyword>
<gene>
    <name evidence="4" type="ORF">BCF55_1307</name>
</gene>
<protein>
    <submittedName>
        <fullName evidence="4">Pilus assembly protein PilO</fullName>
    </submittedName>
</protein>
<accession>A0A497XQ45</accession>
<dbReference type="OrthoDB" id="12917at2"/>
<name>A0A497XQ45_9AQUI</name>
<keyword evidence="3" id="KW-1133">Transmembrane helix</keyword>
<keyword evidence="1" id="KW-0175">Coiled coil</keyword>
<sequence>MPSIKEQWEATPLWQKAVVSVALPLVAIGAVWFYVISPDMEKKDKLLKEKDQLNQEIARYKRLIRPDALKSLEEQLEKLKKEEEVKKQELEKVVGKIPTQEEIEKVFGEINDIAASKELIITRISISPPRTQSLELVESEGKKFVKTAAQPQQQQKRRGRAPQKQAQPVAERGVPVTTMEVSMNLEGTTENLYSFLEAIYKRGLVSYPKSLSIKPVSGKGTVEAAVTIDVILQK</sequence>
<comment type="caution">
    <text evidence="4">The sequence shown here is derived from an EMBL/GenBank/DDBJ whole genome shotgun (WGS) entry which is preliminary data.</text>
</comment>
<organism evidence="4 5">
    <name type="scientific">Hydrogenivirga caldilitoris</name>
    <dbReference type="NCBI Taxonomy" id="246264"/>
    <lineage>
        <taxon>Bacteria</taxon>
        <taxon>Pseudomonadati</taxon>
        <taxon>Aquificota</taxon>
        <taxon>Aquificia</taxon>
        <taxon>Aquificales</taxon>
        <taxon>Aquificaceae</taxon>
        <taxon>Hydrogenivirga</taxon>
    </lineage>
</organism>
<dbReference type="GO" id="GO:0043107">
    <property type="term" value="P:type IV pilus-dependent motility"/>
    <property type="evidence" value="ECO:0007669"/>
    <property type="project" value="InterPro"/>
</dbReference>
<dbReference type="Gene3D" id="3.30.70.60">
    <property type="match status" value="1"/>
</dbReference>
<dbReference type="AlphaFoldDB" id="A0A497XQ45"/>
<dbReference type="InterPro" id="IPR014717">
    <property type="entry name" value="Transl_elong_EF1B/ribsomal_bS6"/>
</dbReference>
<dbReference type="GO" id="GO:0043683">
    <property type="term" value="P:type IV pilus assembly"/>
    <property type="evidence" value="ECO:0007669"/>
    <property type="project" value="InterPro"/>
</dbReference>
<evidence type="ECO:0000313" key="4">
    <source>
        <dbReference type="EMBL" id="RLJ71018.1"/>
    </source>
</evidence>
<dbReference type="Proteomes" id="UP000267841">
    <property type="component" value="Unassembled WGS sequence"/>
</dbReference>
<dbReference type="InterPro" id="IPR007445">
    <property type="entry name" value="PilO"/>
</dbReference>
<dbReference type="EMBL" id="RCCJ01000001">
    <property type="protein sequence ID" value="RLJ71018.1"/>
    <property type="molecule type" value="Genomic_DNA"/>
</dbReference>
<keyword evidence="3" id="KW-0812">Transmembrane</keyword>
<dbReference type="RefSeq" id="WP_121011713.1">
    <property type="nucleotide sequence ID" value="NZ_RCCJ01000001.1"/>
</dbReference>
<feature type="transmembrane region" description="Helical" evidence="3">
    <location>
        <begin position="17"/>
        <end position="36"/>
    </location>
</feature>